<keyword evidence="3" id="KW-0804">Transcription</keyword>
<dbReference type="Proteomes" id="UP001206128">
    <property type="component" value="Unassembled WGS sequence"/>
</dbReference>
<dbReference type="EMBL" id="JAMTCK010000014">
    <property type="protein sequence ID" value="MCP2168484.1"/>
    <property type="molecule type" value="Genomic_DNA"/>
</dbReference>
<dbReference type="SUPFAM" id="SSF46689">
    <property type="entry name" value="Homeodomain-like"/>
    <property type="match status" value="2"/>
</dbReference>
<dbReference type="GO" id="GO:0043565">
    <property type="term" value="F:sequence-specific DNA binding"/>
    <property type="evidence" value="ECO:0007669"/>
    <property type="project" value="InterPro"/>
</dbReference>
<gene>
    <name evidence="5" type="ORF">LX83_005362</name>
</gene>
<dbReference type="Pfam" id="PF12833">
    <property type="entry name" value="HTH_18"/>
    <property type="match status" value="1"/>
</dbReference>
<keyword evidence="2 5" id="KW-0238">DNA-binding</keyword>
<dbReference type="PROSITE" id="PS01124">
    <property type="entry name" value="HTH_ARAC_FAMILY_2"/>
    <property type="match status" value="1"/>
</dbReference>
<dbReference type="InterPro" id="IPR018060">
    <property type="entry name" value="HTH_AraC"/>
</dbReference>
<evidence type="ECO:0000256" key="1">
    <source>
        <dbReference type="ARBA" id="ARBA00023015"/>
    </source>
</evidence>
<dbReference type="InterPro" id="IPR009057">
    <property type="entry name" value="Homeodomain-like_sf"/>
</dbReference>
<proteinExistence type="predicted"/>
<dbReference type="RefSeq" id="WP_253776380.1">
    <property type="nucleotide sequence ID" value="NZ_JAMTCK010000014.1"/>
</dbReference>
<protein>
    <submittedName>
        <fullName evidence="5">AraC-type DNA-binding protein</fullName>
    </submittedName>
</protein>
<dbReference type="SMART" id="SM00342">
    <property type="entry name" value="HTH_ARAC"/>
    <property type="match status" value="1"/>
</dbReference>
<evidence type="ECO:0000256" key="3">
    <source>
        <dbReference type="ARBA" id="ARBA00023163"/>
    </source>
</evidence>
<keyword evidence="6" id="KW-1185">Reference proteome</keyword>
<sequence length="271" mass="29921">MDESPSPWWSPRELPGVEVLSPRATKHNCPRFTLHSGYAITITRTGAPRRIRYRGRERSVGTTGTVTVVEPDEVVEALDTRAGSLHISVLVVPPELLPDVTGHSKPPRFPRFTYADRGLFNGFARLHDDLARGADRLTVQSTFTALVDVLVRRHAAAPDATPDPLRPRALRQVHQVLHDCLDANISLDELAAVAGCGRHHLVRSFRQAYGAPPHRYRTLLRLARARSMLAAGHSAADVAAALGYFDQSQLNRHFRQELGTSAGGYARAVRR</sequence>
<evidence type="ECO:0000256" key="2">
    <source>
        <dbReference type="ARBA" id="ARBA00023125"/>
    </source>
</evidence>
<accession>A0AAE3KJK4</accession>
<dbReference type="Gene3D" id="1.10.10.60">
    <property type="entry name" value="Homeodomain-like"/>
    <property type="match status" value="1"/>
</dbReference>
<name>A0AAE3KJK4_9PSEU</name>
<dbReference type="InterPro" id="IPR050204">
    <property type="entry name" value="AraC_XylS_family_regulators"/>
</dbReference>
<dbReference type="AlphaFoldDB" id="A0AAE3KJK4"/>
<dbReference type="PANTHER" id="PTHR46796:SF2">
    <property type="entry name" value="TRANSCRIPTIONAL REGULATORY PROTEIN"/>
    <property type="match status" value="1"/>
</dbReference>
<evidence type="ECO:0000313" key="5">
    <source>
        <dbReference type="EMBL" id="MCP2168484.1"/>
    </source>
</evidence>
<dbReference type="GO" id="GO:0003700">
    <property type="term" value="F:DNA-binding transcription factor activity"/>
    <property type="evidence" value="ECO:0007669"/>
    <property type="project" value="InterPro"/>
</dbReference>
<evidence type="ECO:0000313" key="6">
    <source>
        <dbReference type="Proteomes" id="UP001206128"/>
    </source>
</evidence>
<comment type="caution">
    <text evidence="5">The sequence shown here is derived from an EMBL/GenBank/DDBJ whole genome shotgun (WGS) entry which is preliminary data.</text>
</comment>
<keyword evidence="1" id="KW-0805">Transcription regulation</keyword>
<organism evidence="5 6">
    <name type="scientific">Goodfellowiella coeruleoviolacea</name>
    <dbReference type="NCBI Taxonomy" id="334858"/>
    <lineage>
        <taxon>Bacteria</taxon>
        <taxon>Bacillati</taxon>
        <taxon>Actinomycetota</taxon>
        <taxon>Actinomycetes</taxon>
        <taxon>Pseudonocardiales</taxon>
        <taxon>Pseudonocardiaceae</taxon>
        <taxon>Goodfellowiella</taxon>
    </lineage>
</organism>
<reference evidence="5" key="1">
    <citation type="submission" date="2022-06" db="EMBL/GenBank/DDBJ databases">
        <title>Genomic Encyclopedia of Archaeal and Bacterial Type Strains, Phase II (KMG-II): from individual species to whole genera.</title>
        <authorList>
            <person name="Goeker M."/>
        </authorList>
    </citation>
    <scope>NUCLEOTIDE SEQUENCE</scope>
    <source>
        <strain evidence="5">DSM 43935</strain>
    </source>
</reference>
<feature type="domain" description="HTH araC/xylS-type" evidence="4">
    <location>
        <begin position="171"/>
        <end position="268"/>
    </location>
</feature>
<evidence type="ECO:0000259" key="4">
    <source>
        <dbReference type="PROSITE" id="PS01124"/>
    </source>
</evidence>
<dbReference type="PANTHER" id="PTHR46796">
    <property type="entry name" value="HTH-TYPE TRANSCRIPTIONAL ACTIVATOR RHAS-RELATED"/>
    <property type="match status" value="1"/>
</dbReference>